<dbReference type="PANTHER" id="PTHR48023">
    <property type="entry name" value="D-XYLOSE-PROTON SYMPORTER-LIKE 2"/>
    <property type="match status" value="1"/>
</dbReference>
<feature type="transmembrane region" description="Helical" evidence="7">
    <location>
        <begin position="12"/>
        <end position="35"/>
    </location>
</feature>
<feature type="transmembrane region" description="Helical" evidence="7">
    <location>
        <begin position="453"/>
        <end position="470"/>
    </location>
</feature>
<dbReference type="PROSITE" id="PS00217">
    <property type="entry name" value="SUGAR_TRANSPORT_2"/>
    <property type="match status" value="1"/>
</dbReference>
<feature type="transmembrane region" description="Helical" evidence="7">
    <location>
        <begin position="55"/>
        <end position="77"/>
    </location>
</feature>
<reference evidence="9 10" key="1">
    <citation type="submission" date="2018-06" db="EMBL/GenBank/DDBJ databases">
        <title>Whole genome sequencing of Candida tropicalis (genome annotated by CSBL at Korea University).</title>
        <authorList>
            <person name="Ahn J."/>
        </authorList>
    </citation>
    <scope>NUCLEOTIDE SEQUENCE [LARGE SCALE GENOMIC DNA]</scope>
    <source>
        <strain evidence="9 10">ATCC 20962</strain>
    </source>
</reference>
<feature type="transmembrane region" description="Helical" evidence="7">
    <location>
        <begin position="114"/>
        <end position="132"/>
    </location>
</feature>
<feature type="transmembrane region" description="Helical" evidence="7">
    <location>
        <begin position="177"/>
        <end position="196"/>
    </location>
</feature>
<gene>
    <name evidence="9" type="primary">mfs1_0</name>
    <name evidence="9" type="ORF">Cantr_09717</name>
</gene>
<keyword evidence="3" id="KW-0813">Transport</keyword>
<feature type="transmembrane region" description="Helical" evidence="7">
    <location>
        <begin position="89"/>
        <end position="108"/>
    </location>
</feature>
<evidence type="ECO:0000256" key="3">
    <source>
        <dbReference type="ARBA" id="ARBA00022448"/>
    </source>
</evidence>
<feature type="transmembrane region" description="Helical" evidence="7">
    <location>
        <begin position="388"/>
        <end position="413"/>
    </location>
</feature>
<dbReference type="Proteomes" id="UP000253472">
    <property type="component" value="Unassembled WGS sequence"/>
</dbReference>
<evidence type="ECO:0000313" key="10">
    <source>
        <dbReference type="Proteomes" id="UP000253472"/>
    </source>
</evidence>
<keyword evidence="6 7" id="KW-0472">Membrane</keyword>
<name>A0A367YBB2_9ASCO</name>
<dbReference type="InterPro" id="IPR005829">
    <property type="entry name" value="Sugar_transporter_CS"/>
</dbReference>
<comment type="subcellular location">
    <subcellularLocation>
        <location evidence="1">Membrane</location>
        <topology evidence="1">Multi-pass membrane protein</topology>
    </subcellularLocation>
</comment>
<dbReference type="OrthoDB" id="4142200at2759"/>
<comment type="caution">
    <text evidence="9">The sequence shown here is derived from an EMBL/GenBank/DDBJ whole genome shotgun (WGS) entry which is preliminary data.</text>
</comment>
<keyword evidence="10" id="KW-1185">Reference proteome</keyword>
<dbReference type="InterPro" id="IPR005828">
    <property type="entry name" value="MFS_sugar_transport-like"/>
</dbReference>
<keyword evidence="5 7" id="KW-1133">Transmembrane helix</keyword>
<feature type="transmembrane region" description="Helical" evidence="7">
    <location>
        <begin position="338"/>
        <end position="360"/>
    </location>
</feature>
<accession>A0A367YBB2</accession>
<evidence type="ECO:0000256" key="7">
    <source>
        <dbReference type="SAM" id="Phobius"/>
    </source>
</evidence>
<evidence type="ECO:0000256" key="2">
    <source>
        <dbReference type="ARBA" id="ARBA00010992"/>
    </source>
</evidence>
<dbReference type="GO" id="GO:1904659">
    <property type="term" value="P:D-glucose transmembrane transport"/>
    <property type="evidence" value="ECO:0007669"/>
    <property type="project" value="TreeGrafter"/>
</dbReference>
<keyword evidence="9" id="KW-0762">Sugar transport</keyword>
<organism evidence="9 10">
    <name type="scientific">Candida viswanathii</name>
    <dbReference type="NCBI Taxonomy" id="5486"/>
    <lineage>
        <taxon>Eukaryota</taxon>
        <taxon>Fungi</taxon>
        <taxon>Dikarya</taxon>
        <taxon>Ascomycota</taxon>
        <taxon>Saccharomycotina</taxon>
        <taxon>Pichiomycetes</taxon>
        <taxon>Debaryomycetaceae</taxon>
        <taxon>Candida/Lodderomyces clade</taxon>
        <taxon>Candida</taxon>
    </lineage>
</organism>
<evidence type="ECO:0000256" key="5">
    <source>
        <dbReference type="ARBA" id="ARBA00022989"/>
    </source>
</evidence>
<dbReference type="PANTHER" id="PTHR48023:SF4">
    <property type="entry name" value="D-XYLOSE-PROTON SYMPORTER-LIKE 2"/>
    <property type="match status" value="1"/>
</dbReference>
<dbReference type="InterPro" id="IPR050820">
    <property type="entry name" value="MFS_Sugar_Transporter"/>
</dbReference>
<dbReference type="EMBL" id="QLNQ01000024">
    <property type="protein sequence ID" value="RCK63154.1"/>
    <property type="molecule type" value="Genomic_DNA"/>
</dbReference>
<dbReference type="PROSITE" id="PS50850">
    <property type="entry name" value="MFS"/>
    <property type="match status" value="1"/>
</dbReference>
<dbReference type="Pfam" id="PF00083">
    <property type="entry name" value="Sugar_tr"/>
    <property type="match status" value="1"/>
</dbReference>
<dbReference type="InterPro" id="IPR036259">
    <property type="entry name" value="MFS_trans_sf"/>
</dbReference>
<protein>
    <submittedName>
        <fullName evidence="9">MFS glucose transporter mfs1</fullName>
    </submittedName>
</protein>
<evidence type="ECO:0000256" key="6">
    <source>
        <dbReference type="ARBA" id="ARBA00023136"/>
    </source>
</evidence>
<dbReference type="SUPFAM" id="SSF103473">
    <property type="entry name" value="MFS general substrate transporter"/>
    <property type="match status" value="1"/>
</dbReference>
<sequence length="543" mass="62185">MKTVNRIKKLYNFYAIGLIISLFSFVSGMELYSYLSVRHTKLFATLYREPTKMEINILKASNFLGAIAGSVIGGEIAEHFGFIRSMESLSIVWIIGIIFTFILDTITMLMMGKIINGVAIGMSFVTIPIYQYEIIPNRNRGRILSIFIFTCSLGSLFIYMIRLISENFLNESKYSRLHWAIEVIPLIVAAAFIIFIPESPKWLATNSEWQTAADVLELIEVKNSSGFEKRKHKEERSRLGDKHYVIKKYSTGICIKSCSLNGLFGKKYIREVCMGILLLFFVDFTSISKIMESLDYICEACNIEDDNLKTVTLFDLLVRVLFSTAPILILDMMRRKDVLVFGMFIILVIMVTYMIVFLAFSEKVSLDYQQHAFDWIIKVRFFDEKASLILALTVFLDVIYYTMLVPTSWLYMIENFSSSSRIKGWVVVMSLHWLFEACTSLAFPFLLEKLNGWLFLIVTFICLAGSLFTTQLEETKGKFEFDPEYIMRDTRGELSEDKTVTAQPIQKSDLLQNSVPSKNKISKTDSTGNSSSVNKNLLDAYIL</sequence>
<dbReference type="Gene3D" id="1.20.1250.20">
    <property type="entry name" value="MFS general substrate transporter like domains"/>
    <property type="match status" value="1"/>
</dbReference>
<evidence type="ECO:0000256" key="4">
    <source>
        <dbReference type="ARBA" id="ARBA00022692"/>
    </source>
</evidence>
<evidence type="ECO:0000256" key="1">
    <source>
        <dbReference type="ARBA" id="ARBA00004141"/>
    </source>
</evidence>
<evidence type="ECO:0000313" key="9">
    <source>
        <dbReference type="EMBL" id="RCK63154.1"/>
    </source>
</evidence>
<dbReference type="AlphaFoldDB" id="A0A367YBB2"/>
<keyword evidence="4 7" id="KW-0812">Transmembrane</keyword>
<comment type="similarity">
    <text evidence="2">Belongs to the major facilitator superfamily. Sugar transporter (TC 2.A.1.1) family.</text>
</comment>
<feature type="transmembrane region" description="Helical" evidence="7">
    <location>
        <begin position="425"/>
        <end position="447"/>
    </location>
</feature>
<feature type="domain" description="Major facilitator superfamily (MFS) profile" evidence="8">
    <location>
        <begin position="16"/>
        <end position="477"/>
    </location>
</feature>
<evidence type="ECO:0000259" key="8">
    <source>
        <dbReference type="PROSITE" id="PS50850"/>
    </source>
</evidence>
<dbReference type="GO" id="GO:0022857">
    <property type="term" value="F:transmembrane transporter activity"/>
    <property type="evidence" value="ECO:0007669"/>
    <property type="project" value="InterPro"/>
</dbReference>
<proteinExistence type="inferred from homology"/>
<feature type="transmembrane region" description="Helical" evidence="7">
    <location>
        <begin position="144"/>
        <end position="165"/>
    </location>
</feature>
<dbReference type="InterPro" id="IPR020846">
    <property type="entry name" value="MFS_dom"/>
</dbReference>
<dbReference type="STRING" id="5486.A0A367YBB2"/>
<dbReference type="GO" id="GO:0016020">
    <property type="term" value="C:membrane"/>
    <property type="evidence" value="ECO:0007669"/>
    <property type="project" value="UniProtKB-SubCell"/>
</dbReference>